<comment type="caution">
    <text evidence="1">The sequence shown here is derived from an EMBL/GenBank/DDBJ whole genome shotgun (WGS) entry which is preliminary data.</text>
</comment>
<gene>
    <name evidence="1" type="ORF">F441_06785</name>
</gene>
<organism evidence="1 2">
    <name type="scientific">Phytophthora nicotianae CJ01A1</name>
    <dbReference type="NCBI Taxonomy" id="1317063"/>
    <lineage>
        <taxon>Eukaryota</taxon>
        <taxon>Sar</taxon>
        <taxon>Stramenopiles</taxon>
        <taxon>Oomycota</taxon>
        <taxon>Peronosporomycetes</taxon>
        <taxon>Peronosporales</taxon>
        <taxon>Peronosporaceae</taxon>
        <taxon>Phytophthora</taxon>
    </lineage>
</organism>
<dbReference type="PANTHER" id="PTHR40866:SF1">
    <property type="entry name" value="BED-TYPE DOMAIN-CONTAINING PROTEIN"/>
    <property type="match status" value="1"/>
</dbReference>
<evidence type="ECO:0000313" key="2">
    <source>
        <dbReference type="Proteomes" id="UP000018958"/>
    </source>
</evidence>
<protein>
    <recommendedName>
        <fullName evidence="3">HAT C-terminal dimerisation domain-containing protein</fullName>
    </recommendedName>
</protein>
<dbReference type="Proteomes" id="UP000018958">
    <property type="component" value="Unassembled WGS sequence"/>
</dbReference>
<reference evidence="1 2" key="1">
    <citation type="submission" date="2013-11" db="EMBL/GenBank/DDBJ databases">
        <title>The Genome Sequence of Phytophthora parasitica CJ01A1.</title>
        <authorList>
            <consortium name="The Broad Institute Genomics Platform"/>
            <person name="Russ C."/>
            <person name="Tyler B."/>
            <person name="Panabieres F."/>
            <person name="Shan W."/>
            <person name="Tripathy S."/>
            <person name="Grunwald N."/>
            <person name="Machado M."/>
            <person name="Johnson C.S."/>
            <person name="Walker B."/>
            <person name="Young S.K."/>
            <person name="Zeng Q."/>
            <person name="Gargeya S."/>
            <person name="Fitzgerald M."/>
            <person name="Haas B."/>
            <person name="Abouelleil A."/>
            <person name="Allen A.W."/>
            <person name="Alvarado L."/>
            <person name="Arachchi H.M."/>
            <person name="Berlin A.M."/>
            <person name="Chapman S.B."/>
            <person name="Gainer-Dewar J."/>
            <person name="Goldberg J."/>
            <person name="Griggs A."/>
            <person name="Gujja S."/>
            <person name="Hansen M."/>
            <person name="Howarth C."/>
            <person name="Imamovic A."/>
            <person name="Ireland A."/>
            <person name="Larimer J."/>
            <person name="McCowan C."/>
            <person name="Murphy C."/>
            <person name="Pearson M."/>
            <person name="Poon T.W."/>
            <person name="Priest M."/>
            <person name="Roberts A."/>
            <person name="Saif S."/>
            <person name="Shea T."/>
            <person name="Sisk P."/>
            <person name="Sykes S."/>
            <person name="Wortman J."/>
            <person name="Nusbaum C."/>
            <person name="Birren B."/>
        </authorList>
    </citation>
    <scope>NUCLEOTIDE SEQUENCE [LARGE SCALE GENOMIC DNA]</scope>
    <source>
        <strain evidence="1 2">CJ01A1</strain>
    </source>
</reference>
<dbReference type="PANTHER" id="PTHR40866">
    <property type="entry name" value="BED-TYPE DOMAIN-CONTAINING PROTEIN"/>
    <property type="match status" value="1"/>
</dbReference>
<proteinExistence type="predicted"/>
<evidence type="ECO:0000313" key="1">
    <source>
        <dbReference type="EMBL" id="ETP19100.1"/>
    </source>
</evidence>
<dbReference type="OrthoDB" id="123073at2759"/>
<dbReference type="EMBL" id="ANIX01001336">
    <property type="protein sequence ID" value="ETP19100.1"/>
    <property type="molecule type" value="Genomic_DNA"/>
</dbReference>
<sequence>MRAIWELTQTSCTVPTSSRDVSGSSVKDLLKERATVTMAARSFKYFKKRRRREESMPEYELLGCIPPTSNIVERFFSVARTTYGQERHSLNRITLEMVLFLRQNSVYWAAQTVDDATR</sequence>
<name>W2X8C3_PHYNI</name>
<accession>W2X8C3</accession>
<evidence type="ECO:0008006" key="3">
    <source>
        <dbReference type="Google" id="ProtNLM"/>
    </source>
</evidence>
<dbReference type="AlphaFoldDB" id="W2X8C3"/>